<accession>A0A7S3XT12</accession>
<dbReference type="Pfam" id="PF00515">
    <property type="entry name" value="TPR_1"/>
    <property type="match status" value="1"/>
</dbReference>
<dbReference type="InterPro" id="IPR041243">
    <property type="entry name" value="STI1/HOP_DP"/>
</dbReference>
<feature type="repeat" description="TPR" evidence="5">
    <location>
        <begin position="207"/>
        <end position="240"/>
    </location>
</feature>
<evidence type="ECO:0000259" key="6">
    <source>
        <dbReference type="Pfam" id="PF17830"/>
    </source>
</evidence>
<dbReference type="PANTHER" id="PTHR22904:SF523">
    <property type="entry name" value="STRESS-INDUCED-PHOSPHOPROTEIN 1"/>
    <property type="match status" value="1"/>
</dbReference>
<organism evidence="7">
    <name type="scientific">Heterosigma akashiwo</name>
    <name type="common">Chromophytic alga</name>
    <name type="synonym">Heterosigma carterae</name>
    <dbReference type="NCBI Taxonomy" id="2829"/>
    <lineage>
        <taxon>Eukaryota</taxon>
        <taxon>Sar</taxon>
        <taxon>Stramenopiles</taxon>
        <taxon>Ochrophyta</taxon>
        <taxon>Raphidophyceae</taxon>
        <taxon>Chattonellales</taxon>
        <taxon>Chattonellaceae</taxon>
        <taxon>Heterosigma</taxon>
    </lineage>
</organism>
<dbReference type="Gene3D" id="1.10.260.100">
    <property type="match status" value="1"/>
</dbReference>
<dbReference type="Gene3D" id="1.25.40.10">
    <property type="entry name" value="Tetratricopeptide repeat domain"/>
    <property type="match status" value="2"/>
</dbReference>
<dbReference type="SUPFAM" id="SSF48452">
    <property type="entry name" value="TPR-like"/>
    <property type="match status" value="2"/>
</dbReference>
<dbReference type="InterPro" id="IPR011990">
    <property type="entry name" value="TPR-like_helical_dom_sf"/>
</dbReference>
<name>A0A7S3XT12_HETAK</name>
<dbReference type="PROSITE" id="PS50005">
    <property type="entry name" value="TPR"/>
    <property type="match status" value="4"/>
</dbReference>
<evidence type="ECO:0000256" key="2">
    <source>
        <dbReference type="ARBA" id="ARBA00022490"/>
    </source>
</evidence>
<reference evidence="7" key="1">
    <citation type="submission" date="2021-01" db="EMBL/GenBank/DDBJ databases">
        <authorList>
            <person name="Corre E."/>
            <person name="Pelletier E."/>
            <person name="Niang G."/>
            <person name="Scheremetjew M."/>
            <person name="Finn R."/>
            <person name="Kale V."/>
            <person name="Holt S."/>
            <person name="Cochrane G."/>
            <person name="Meng A."/>
            <person name="Brown T."/>
            <person name="Cohen L."/>
        </authorList>
    </citation>
    <scope>NUCLEOTIDE SEQUENCE</scope>
    <source>
        <strain evidence="7">CCMP3107</strain>
    </source>
</reference>
<feature type="repeat" description="TPR" evidence="5">
    <location>
        <begin position="38"/>
        <end position="71"/>
    </location>
</feature>
<feature type="repeat" description="TPR" evidence="5">
    <location>
        <begin position="173"/>
        <end position="206"/>
    </location>
</feature>
<feature type="repeat" description="TPR" evidence="5">
    <location>
        <begin position="241"/>
        <end position="274"/>
    </location>
</feature>
<dbReference type="Pfam" id="PF17830">
    <property type="entry name" value="STI1-HOP_DP"/>
    <property type="match status" value="1"/>
</dbReference>
<dbReference type="PANTHER" id="PTHR22904">
    <property type="entry name" value="TPR REPEAT CONTAINING PROTEIN"/>
    <property type="match status" value="1"/>
</dbReference>
<dbReference type="GO" id="GO:0051879">
    <property type="term" value="F:Hsp90 protein binding"/>
    <property type="evidence" value="ECO:0007669"/>
    <property type="project" value="TreeGrafter"/>
</dbReference>
<dbReference type="GO" id="GO:0005737">
    <property type="term" value="C:cytoplasm"/>
    <property type="evidence" value="ECO:0007669"/>
    <property type="project" value="UniProtKB-SubCell"/>
</dbReference>
<evidence type="ECO:0000256" key="1">
    <source>
        <dbReference type="ARBA" id="ARBA00004496"/>
    </source>
</evidence>
<dbReference type="Pfam" id="PF13181">
    <property type="entry name" value="TPR_8"/>
    <property type="match status" value="1"/>
</dbReference>
<dbReference type="AlphaFoldDB" id="A0A7S3XT12"/>
<keyword evidence="4 5" id="KW-0802">TPR repeat</keyword>
<protein>
    <recommendedName>
        <fullName evidence="6">STI1/HOP DP domain-containing protein</fullName>
    </recommendedName>
</protein>
<evidence type="ECO:0000256" key="5">
    <source>
        <dbReference type="PROSITE-ProRule" id="PRU00339"/>
    </source>
</evidence>
<proteinExistence type="predicted"/>
<comment type="subcellular location">
    <subcellularLocation>
        <location evidence="1">Cytoplasm</location>
    </subcellularLocation>
</comment>
<keyword evidence="3" id="KW-0677">Repeat</keyword>
<dbReference type="Pfam" id="PF13414">
    <property type="entry name" value="TPR_11"/>
    <property type="match status" value="1"/>
</dbReference>
<sequence length="359" mass="40006">MAAELHMSQQGTRRLEERAAAAAARAAERKRLADAKLAVAAKQRGNELYKLKDLDGALAAYEEAATLDPRNMQFLNNKAAVYFEKKDYAAVLATCDEAVAVGRAHRADYVDVSKAYIRKAKAYKAQGDWERACAALETAQVENYTKETERLLKHWQLDMRKAAAAAYVDPEKAVEAKERGNEHFRAGAFPEAAKEYEEAVKRDPTNAVYRNNLASAYTKLMDFNKAKEACEKALELDPQYVKAWAKKGDIEFFMKEYHKALDSYKKGLEFEPNNQLCTAGVQKTLARINQANQSGEMDQERAAHAMADPEIQAILSDPIIRNVLRDLQESPAAAQKALSDPTVAAKLEKLMAAGILQMR</sequence>
<evidence type="ECO:0000256" key="4">
    <source>
        <dbReference type="ARBA" id="ARBA00022803"/>
    </source>
</evidence>
<dbReference type="InterPro" id="IPR019734">
    <property type="entry name" value="TPR_rpt"/>
</dbReference>
<dbReference type="FunFam" id="1.10.260.100:FF:000002">
    <property type="entry name" value="Stress-induced-phosphoprotein 1 (Hsp70/Hsp90-organizing)"/>
    <property type="match status" value="1"/>
</dbReference>
<evidence type="ECO:0000313" key="7">
    <source>
        <dbReference type="EMBL" id="CAE0631446.1"/>
    </source>
</evidence>
<evidence type="ECO:0000256" key="3">
    <source>
        <dbReference type="ARBA" id="ARBA00022737"/>
    </source>
</evidence>
<dbReference type="EMBL" id="HBIU01021652">
    <property type="protein sequence ID" value="CAE0631446.1"/>
    <property type="molecule type" value="Transcribed_RNA"/>
</dbReference>
<gene>
    <name evidence="7" type="ORF">HAKA00212_LOCUS10149</name>
</gene>
<keyword evidence="2" id="KW-0963">Cytoplasm</keyword>
<feature type="domain" description="STI1/HOP DP" evidence="6">
    <location>
        <begin position="298"/>
        <end position="352"/>
    </location>
</feature>
<dbReference type="SMART" id="SM00028">
    <property type="entry name" value="TPR"/>
    <property type="match status" value="6"/>
</dbReference>